<dbReference type="InterPro" id="IPR008972">
    <property type="entry name" value="Cupredoxin"/>
</dbReference>
<feature type="chain" id="PRO_5026820714" evidence="1">
    <location>
        <begin position="24"/>
        <end position="264"/>
    </location>
</feature>
<dbReference type="RefSeq" id="WP_171475038.1">
    <property type="nucleotide sequence ID" value="NZ_CP053452.2"/>
</dbReference>
<evidence type="ECO:0000313" key="3">
    <source>
        <dbReference type="Proteomes" id="UP000503447"/>
    </source>
</evidence>
<dbReference type="Gene3D" id="2.60.40.420">
    <property type="entry name" value="Cupredoxins - blue copper proteins"/>
    <property type="match status" value="1"/>
</dbReference>
<name>A0A6M5Z400_9BACT</name>
<organism evidence="2 3">
    <name type="scientific">Frigoriglobus tundricola</name>
    <dbReference type="NCBI Taxonomy" id="2774151"/>
    <lineage>
        <taxon>Bacteria</taxon>
        <taxon>Pseudomonadati</taxon>
        <taxon>Planctomycetota</taxon>
        <taxon>Planctomycetia</taxon>
        <taxon>Gemmatales</taxon>
        <taxon>Gemmataceae</taxon>
        <taxon>Frigoriglobus</taxon>
    </lineage>
</organism>
<reference evidence="3" key="1">
    <citation type="submission" date="2020-05" db="EMBL/GenBank/DDBJ databases">
        <title>Frigoriglobus tundricola gen. nov., sp. nov., a psychrotolerant cellulolytic planctomycete of the family Gemmataceae with two divergent copies of 16S rRNA gene.</title>
        <authorList>
            <person name="Kulichevskaya I.S."/>
            <person name="Ivanova A.A."/>
            <person name="Naumoff D.G."/>
            <person name="Beletsky A.V."/>
            <person name="Rijpstra W.I.C."/>
            <person name="Sinninghe Damste J.S."/>
            <person name="Mardanov A.V."/>
            <person name="Ravin N.V."/>
            <person name="Dedysh S.N."/>
        </authorList>
    </citation>
    <scope>NUCLEOTIDE SEQUENCE [LARGE SCALE GENOMIC DNA]</scope>
    <source>
        <strain evidence="3">PL17</strain>
    </source>
</reference>
<accession>A0A6M5Z400</accession>
<dbReference type="SUPFAM" id="SSF49503">
    <property type="entry name" value="Cupredoxins"/>
    <property type="match status" value="1"/>
</dbReference>
<evidence type="ECO:0000256" key="1">
    <source>
        <dbReference type="SAM" id="SignalP"/>
    </source>
</evidence>
<dbReference type="KEGG" id="ftj:FTUN_7865"/>
<keyword evidence="1" id="KW-0732">Signal</keyword>
<dbReference type="InterPro" id="IPR008969">
    <property type="entry name" value="CarboxyPept-like_regulatory"/>
</dbReference>
<sequence>MRTLVFSALAAAVLLAAAGFGTAADEKWVTVKGQVVFPKDKQLPKRAALNVTQDKDHCLSKGDILDESVVVNPKNRGVKNVVVFLRPDDTQAKSEFPKDKIFPDDAKRKPAEVVIDQPCCMFVNRITLARVGDTIVVKNSAPVAHNFFWDSSNNGAFNQTVPKQEQWKMPDPLKKESTAILYKCTIHGWMTGYVRIFDHPYYALTDENGNFEIKNAPAGKFRIVYWHEVPGLRGGAPARFGEQIEIKGPTLELKPAEFDVSPKG</sequence>
<evidence type="ECO:0000313" key="2">
    <source>
        <dbReference type="EMBL" id="QJX00241.1"/>
    </source>
</evidence>
<dbReference type="Proteomes" id="UP000503447">
    <property type="component" value="Chromosome"/>
</dbReference>
<keyword evidence="3" id="KW-1185">Reference proteome</keyword>
<dbReference type="EMBL" id="CP053452">
    <property type="protein sequence ID" value="QJX00241.1"/>
    <property type="molecule type" value="Genomic_DNA"/>
</dbReference>
<dbReference type="AlphaFoldDB" id="A0A6M5Z400"/>
<proteinExistence type="predicted"/>
<dbReference type="SUPFAM" id="SSF49464">
    <property type="entry name" value="Carboxypeptidase regulatory domain-like"/>
    <property type="match status" value="1"/>
</dbReference>
<protein>
    <submittedName>
        <fullName evidence="2">Copper binding protein, plastocyanin/azurin family</fullName>
    </submittedName>
</protein>
<gene>
    <name evidence="2" type="ORF">FTUN_7865</name>
</gene>
<feature type="signal peptide" evidence="1">
    <location>
        <begin position="1"/>
        <end position="23"/>
    </location>
</feature>